<feature type="transmembrane region" description="Helical" evidence="7">
    <location>
        <begin position="228"/>
        <end position="245"/>
    </location>
</feature>
<evidence type="ECO:0000313" key="9">
    <source>
        <dbReference type="Proteomes" id="UP000813463"/>
    </source>
</evidence>
<proteinExistence type="predicted"/>
<evidence type="ECO:0000256" key="7">
    <source>
        <dbReference type="SAM" id="Phobius"/>
    </source>
</evidence>
<dbReference type="PANTHER" id="PTHR48017">
    <property type="entry name" value="OS05G0424000 PROTEIN-RELATED"/>
    <property type="match status" value="1"/>
</dbReference>
<feature type="transmembrane region" description="Helical" evidence="7">
    <location>
        <begin position="308"/>
        <end position="326"/>
    </location>
</feature>
<keyword evidence="6 7" id="KW-0472">Membrane</keyword>
<keyword evidence="4" id="KW-0029">Amino-acid transport</keyword>
<feature type="transmembrane region" description="Helical" evidence="7">
    <location>
        <begin position="46"/>
        <end position="66"/>
    </location>
</feature>
<keyword evidence="2" id="KW-0813">Transport</keyword>
<dbReference type="GO" id="GO:0003333">
    <property type="term" value="P:amino acid transmembrane transport"/>
    <property type="evidence" value="ECO:0000318"/>
    <property type="project" value="GO_Central"/>
</dbReference>
<evidence type="ECO:0000256" key="1">
    <source>
        <dbReference type="ARBA" id="ARBA00004370"/>
    </source>
</evidence>
<gene>
    <name evidence="10" type="primary">LOC110802368</name>
</gene>
<evidence type="ECO:0000256" key="6">
    <source>
        <dbReference type="ARBA" id="ARBA00023136"/>
    </source>
</evidence>
<evidence type="ECO:0000313" key="10">
    <source>
        <dbReference type="RefSeq" id="XP_021863512.2"/>
    </source>
</evidence>
<feature type="transmembrane region" description="Helical" evidence="7">
    <location>
        <begin position="120"/>
        <end position="140"/>
    </location>
</feature>
<dbReference type="AlphaFoldDB" id="A0A9R0J965"/>
<evidence type="ECO:0000259" key="8">
    <source>
        <dbReference type="Pfam" id="PF01490"/>
    </source>
</evidence>
<dbReference type="KEGG" id="soe:110802368"/>
<organism evidence="9 10">
    <name type="scientific">Spinacia oleracea</name>
    <name type="common">Spinach</name>
    <dbReference type="NCBI Taxonomy" id="3562"/>
    <lineage>
        <taxon>Eukaryota</taxon>
        <taxon>Viridiplantae</taxon>
        <taxon>Streptophyta</taxon>
        <taxon>Embryophyta</taxon>
        <taxon>Tracheophyta</taxon>
        <taxon>Spermatophyta</taxon>
        <taxon>Magnoliopsida</taxon>
        <taxon>eudicotyledons</taxon>
        <taxon>Gunneridae</taxon>
        <taxon>Pentapetalae</taxon>
        <taxon>Caryophyllales</taxon>
        <taxon>Chenopodiaceae</taxon>
        <taxon>Chenopodioideae</taxon>
        <taxon>Anserineae</taxon>
        <taxon>Spinacia</taxon>
    </lineage>
</organism>
<dbReference type="GO" id="GO:0015171">
    <property type="term" value="F:amino acid transmembrane transporter activity"/>
    <property type="evidence" value="ECO:0000318"/>
    <property type="project" value="GO_Central"/>
</dbReference>
<evidence type="ECO:0000256" key="5">
    <source>
        <dbReference type="ARBA" id="ARBA00022989"/>
    </source>
</evidence>
<dbReference type="GeneID" id="110802368"/>
<feature type="transmembrane region" description="Helical" evidence="7">
    <location>
        <begin position="160"/>
        <end position="179"/>
    </location>
</feature>
<feature type="transmembrane region" description="Helical" evidence="7">
    <location>
        <begin position="266"/>
        <end position="288"/>
    </location>
</feature>
<keyword evidence="3 7" id="KW-0812">Transmembrane</keyword>
<reference evidence="9" key="1">
    <citation type="journal article" date="2021" name="Nat. Commun.">
        <title>Genomic analyses provide insights into spinach domestication and the genetic basis of agronomic traits.</title>
        <authorList>
            <person name="Cai X."/>
            <person name="Sun X."/>
            <person name="Xu C."/>
            <person name="Sun H."/>
            <person name="Wang X."/>
            <person name="Ge C."/>
            <person name="Zhang Z."/>
            <person name="Wang Q."/>
            <person name="Fei Z."/>
            <person name="Jiao C."/>
            <person name="Wang Q."/>
        </authorList>
    </citation>
    <scope>NUCLEOTIDE SEQUENCE [LARGE SCALE GENOMIC DNA]</scope>
    <source>
        <strain evidence="9">cv. Varoflay</strain>
    </source>
</reference>
<accession>A0A9R0J965</accession>
<dbReference type="RefSeq" id="XP_021863512.2">
    <property type="nucleotide sequence ID" value="XM_022007820.2"/>
</dbReference>
<evidence type="ECO:0000256" key="4">
    <source>
        <dbReference type="ARBA" id="ARBA00022970"/>
    </source>
</evidence>
<comment type="subcellular location">
    <subcellularLocation>
        <location evidence="1">Membrane</location>
    </subcellularLocation>
</comment>
<name>A0A9R0J965_SPIOL</name>
<evidence type="ECO:0000256" key="3">
    <source>
        <dbReference type="ARBA" id="ARBA00022692"/>
    </source>
</evidence>
<protein>
    <submittedName>
        <fullName evidence="10">Proline transporter 2 isoform X1</fullName>
    </submittedName>
</protein>
<feature type="transmembrane region" description="Helical" evidence="7">
    <location>
        <begin position="186"/>
        <end position="208"/>
    </location>
</feature>
<dbReference type="Proteomes" id="UP000813463">
    <property type="component" value="Chromosome 1"/>
</dbReference>
<sequence length="449" mass="50730">MEKEGRIRDPEGLNIETSSIIKDDQIKLKEDPASAHTIGNDSWQQVSLLMVTTFNSGWIMSFPNVMLVPLGWAWGIIVLVLIGFMSAYGNWLLAGFHFIQGERFIRYRDIMGFLFGKKMYYVTWLIQFSLFFLGNMGFILLGGRALKEINLVFSDTTMRLQYFIIITALVYLMFSFAVPNLSALRVWLGASTILTFGYVVLVFVTVVNDGKSKRHIDYEVKGSTMDKVFNALGAVSAIVLSNNSGMIPEIQSTLRKPAIKNMKKVLCAQFTLALMVYYGVTIVGYWAYGSEVPDYLPKAITGPKWAKVLINSAVFLTNVISQHMFLQPVHEALDTKFLKVEEGTYSRENIKRRFVLRSFLFTVNTVVAAALPFMGYFINVLGSFTLVSLTFIFPSIIFIKVKGKSARTVQKAWHWTIIFVFTLIAAATTISAFRSVVISVKNYHFFSNQ</sequence>
<feature type="transmembrane region" description="Helical" evidence="7">
    <location>
        <begin position="380"/>
        <end position="401"/>
    </location>
</feature>
<dbReference type="InterPro" id="IPR013057">
    <property type="entry name" value="AA_transpt_TM"/>
</dbReference>
<reference evidence="10" key="2">
    <citation type="submission" date="2025-08" db="UniProtKB">
        <authorList>
            <consortium name="RefSeq"/>
        </authorList>
    </citation>
    <scope>IDENTIFICATION</scope>
    <source>
        <tissue evidence="10">Leaf</tissue>
    </source>
</reference>
<keyword evidence="9" id="KW-1185">Reference proteome</keyword>
<dbReference type="Pfam" id="PF01490">
    <property type="entry name" value="Aa_trans"/>
    <property type="match status" value="1"/>
</dbReference>
<feature type="domain" description="Amino acid transporter transmembrane" evidence="8">
    <location>
        <begin position="40"/>
        <end position="431"/>
    </location>
</feature>
<dbReference type="GO" id="GO:0016020">
    <property type="term" value="C:membrane"/>
    <property type="evidence" value="ECO:0000318"/>
    <property type="project" value="GO_Central"/>
</dbReference>
<feature type="transmembrane region" description="Helical" evidence="7">
    <location>
        <begin position="72"/>
        <end position="99"/>
    </location>
</feature>
<feature type="transmembrane region" description="Helical" evidence="7">
    <location>
        <begin position="413"/>
        <end position="433"/>
    </location>
</feature>
<feature type="transmembrane region" description="Helical" evidence="7">
    <location>
        <begin position="354"/>
        <end position="374"/>
    </location>
</feature>
<keyword evidence="5 7" id="KW-1133">Transmembrane helix</keyword>
<evidence type="ECO:0000256" key="2">
    <source>
        <dbReference type="ARBA" id="ARBA00022448"/>
    </source>
</evidence>